<feature type="transmembrane region" description="Helical" evidence="1">
    <location>
        <begin position="51"/>
        <end position="72"/>
    </location>
</feature>
<protein>
    <submittedName>
        <fullName evidence="2">Uncharacterized protein</fullName>
    </submittedName>
</protein>
<keyword evidence="1" id="KW-0472">Membrane</keyword>
<dbReference type="RefSeq" id="WP_041060920.1">
    <property type="nucleotide sequence ID" value="NZ_JXRR01000021.1"/>
</dbReference>
<evidence type="ECO:0000256" key="1">
    <source>
        <dbReference type="SAM" id="Phobius"/>
    </source>
</evidence>
<organism evidence="2 3">
    <name type="scientific">Jeotgalibacillus campisalis</name>
    <dbReference type="NCBI Taxonomy" id="220754"/>
    <lineage>
        <taxon>Bacteria</taxon>
        <taxon>Bacillati</taxon>
        <taxon>Bacillota</taxon>
        <taxon>Bacilli</taxon>
        <taxon>Bacillales</taxon>
        <taxon>Caryophanaceae</taxon>
        <taxon>Jeotgalibacillus</taxon>
    </lineage>
</organism>
<dbReference type="Proteomes" id="UP000031972">
    <property type="component" value="Unassembled WGS sequence"/>
</dbReference>
<keyword evidence="1" id="KW-1133">Transmembrane helix</keyword>
<evidence type="ECO:0000313" key="2">
    <source>
        <dbReference type="EMBL" id="KIL43784.1"/>
    </source>
</evidence>
<keyword evidence="3" id="KW-1185">Reference proteome</keyword>
<dbReference type="PATRIC" id="fig|220754.4.peg.3316"/>
<dbReference type="AlphaFoldDB" id="A0A0C2RPU9"/>
<proteinExistence type="predicted"/>
<dbReference type="OrthoDB" id="2987718at2"/>
<name>A0A0C2RPU9_9BACL</name>
<dbReference type="EMBL" id="JXRR01000021">
    <property type="protein sequence ID" value="KIL43784.1"/>
    <property type="molecule type" value="Genomic_DNA"/>
</dbReference>
<evidence type="ECO:0000313" key="3">
    <source>
        <dbReference type="Proteomes" id="UP000031972"/>
    </source>
</evidence>
<sequence length="248" mass="29644">MNLKYWKYRIANLRKDLRVLFLTATISVLLIDLWLINVAEWFPYGAELGALYYKICLAYITGFIFYFINVHLESEKTKVKTFKYIHNKHVKIRRLCETLIISLRRASQVPQGKQFDSIEKELEYLCKNINPQNPFVVAGWYNITFDHWFKAIDFIEKENKELTRDLLFVRESIKSDIIIILTDIEECISNYINLSHGQPLGNTDLETYSAGIIQYKRLCDKLDEIMRDKYKYYQVEYQDSFRKKNNKK</sequence>
<keyword evidence="1" id="KW-0812">Transmembrane</keyword>
<accession>A0A0C2RPU9</accession>
<reference evidence="2 3" key="1">
    <citation type="submission" date="2015-01" db="EMBL/GenBank/DDBJ databases">
        <title>Jeotgalibacillus campisalis genome sequencing.</title>
        <authorList>
            <person name="Goh K.M."/>
            <person name="Chan K.-G."/>
            <person name="Yaakop A.S."/>
            <person name="Ee R."/>
            <person name="Gan H.M."/>
            <person name="Chan C.S."/>
        </authorList>
    </citation>
    <scope>NUCLEOTIDE SEQUENCE [LARGE SCALE GENOMIC DNA]</scope>
    <source>
        <strain evidence="2 3">SF-57</strain>
    </source>
</reference>
<feature type="transmembrane region" description="Helical" evidence="1">
    <location>
        <begin position="20"/>
        <end position="39"/>
    </location>
</feature>
<comment type="caution">
    <text evidence="2">The sequence shown here is derived from an EMBL/GenBank/DDBJ whole genome shotgun (WGS) entry which is preliminary data.</text>
</comment>
<gene>
    <name evidence="2" type="ORF">KR50_33040</name>
</gene>